<proteinExistence type="predicted"/>
<comment type="caution">
    <text evidence="1">The sequence shown here is derived from an EMBL/GenBank/DDBJ whole genome shotgun (WGS) entry which is preliminary data.</text>
</comment>
<dbReference type="Proteomes" id="UP001218188">
    <property type="component" value="Unassembled WGS sequence"/>
</dbReference>
<name>A0AAD6RWR8_9AGAR</name>
<protein>
    <submittedName>
        <fullName evidence="1">Uncharacterized protein</fullName>
    </submittedName>
</protein>
<dbReference type="EMBL" id="JARJCM010000512">
    <property type="protein sequence ID" value="KAJ7016397.1"/>
    <property type="molecule type" value="Genomic_DNA"/>
</dbReference>
<reference evidence="1" key="1">
    <citation type="submission" date="2023-03" db="EMBL/GenBank/DDBJ databases">
        <title>Massive genome expansion in bonnet fungi (Mycena s.s.) driven by repeated elements and novel gene families across ecological guilds.</title>
        <authorList>
            <consortium name="Lawrence Berkeley National Laboratory"/>
            <person name="Harder C.B."/>
            <person name="Miyauchi S."/>
            <person name="Viragh M."/>
            <person name="Kuo A."/>
            <person name="Thoen E."/>
            <person name="Andreopoulos B."/>
            <person name="Lu D."/>
            <person name="Skrede I."/>
            <person name="Drula E."/>
            <person name="Henrissat B."/>
            <person name="Morin E."/>
            <person name="Kohler A."/>
            <person name="Barry K."/>
            <person name="LaButti K."/>
            <person name="Morin E."/>
            <person name="Salamov A."/>
            <person name="Lipzen A."/>
            <person name="Mereny Z."/>
            <person name="Hegedus B."/>
            <person name="Baldrian P."/>
            <person name="Stursova M."/>
            <person name="Weitz H."/>
            <person name="Taylor A."/>
            <person name="Grigoriev I.V."/>
            <person name="Nagy L.G."/>
            <person name="Martin F."/>
            <person name="Kauserud H."/>
        </authorList>
    </citation>
    <scope>NUCLEOTIDE SEQUENCE</scope>
    <source>
        <strain evidence="1">CBHHK200</strain>
    </source>
</reference>
<organism evidence="1 2">
    <name type="scientific">Mycena alexandri</name>
    <dbReference type="NCBI Taxonomy" id="1745969"/>
    <lineage>
        <taxon>Eukaryota</taxon>
        <taxon>Fungi</taxon>
        <taxon>Dikarya</taxon>
        <taxon>Basidiomycota</taxon>
        <taxon>Agaricomycotina</taxon>
        <taxon>Agaricomycetes</taxon>
        <taxon>Agaricomycetidae</taxon>
        <taxon>Agaricales</taxon>
        <taxon>Marasmiineae</taxon>
        <taxon>Mycenaceae</taxon>
        <taxon>Mycena</taxon>
    </lineage>
</organism>
<accession>A0AAD6RWR8</accession>
<evidence type="ECO:0000313" key="1">
    <source>
        <dbReference type="EMBL" id="KAJ7016397.1"/>
    </source>
</evidence>
<feature type="non-terminal residue" evidence="1">
    <location>
        <position position="107"/>
    </location>
</feature>
<evidence type="ECO:0000313" key="2">
    <source>
        <dbReference type="Proteomes" id="UP001218188"/>
    </source>
</evidence>
<sequence>MSAQQVVSYLMDFEDHFTSHEYVNLFWTSLEGFINKEDPSPECYPKKATAVLFPLGLDGNSDETTSESSVDDSPAIVADDEILSDAGMTNRILDASGKLVPTATQAC</sequence>
<keyword evidence="2" id="KW-1185">Reference proteome</keyword>
<dbReference type="AlphaFoldDB" id="A0AAD6RWR8"/>
<gene>
    <name evidence="1" type="ORF">C8F04DRAFT_1161914</name>
</gene>